<dbReference type="EMBL" id="QGKW02001911">
    <property type="protein sequence ID" value="KAF2565648.1"/>
    <property type="molecule type" value="Genomic_DNA"/>
</dbReference>
<reference evidence="2" key="1">
    <citation type="submission" date="2019-12" db="EMBL/GenBank/DDBJ databases">
        <title>Genome sequencing and annotation of Brassica cretica.</title>
        <authorList>
            <person name="Studholme D.J."/>
            <person name="Sarris P.F."/>
        </authorList>
    </citation>
    <scope>NUCLEOTIDE SEQUENCE</scope>
    <source>
        <strain evidence="2">PFS-001/15</strain>
        <tissue evidence="2">Leaf</tissue>
    </source>
</reference>
<name>A0A8S9I7U6_BRACR</name>
<accession>A0A8S9I7U6</accession>
<sequence length="285" mass="32438">MLSGWDPDLTYGDGSGTSEIPITDFDDFFASLPSGFDPPPPVYDSGRSRVVAEGSRIINGSLNLLGSSLEASHREAMVYRFKESISQFYIFIVDLEDSESWNMIRQLHVVFGEWLLRDNSWDFVVDNTLANIMDKDDYNLDMNREVMDLIYLLLDEMMQQMPPDTLPIHVTSRIVGDANIDGNQDAEDVDEVSDEEKVEEEVEEDYEDVNEVKNEREEDANSSDAAEVDDEFADYSVYGKVKDDDEDEEDADDICFEGFKETYASEGGSSNWTFSNHIYVNQSFE</sequence>
<dbReference type="Proteomes" id="UP000712281">
    <property type="component" value="Unassembled WGS sequence"/>
</dbReference>
<feature type="region of interest" description="Disordered" evidence="1">
    <location>
        <begin position="179"/>
        <end position="234"/>
    </location>
</feature>
<gene>
    <name evidence="2" type="ORF">F2Q68_00024128</name>
</gene>
<feature type="compositionally biased region" description="Acidic residues" evidence="1">
    <location>
        <begin position="184"/>
        <end position="209"/>
    </location>
</feature>
<evidence type="ECO:0000256" key="1">
    <source>
        <dbReference type="SAM" id="MobiDB-lite"/>
    </source>
</evidence>
<protein>
    <submittedName>
        <fullName evidence="2">Uncharacterized protein</fullName>
    </submittedName>
</protein>
<organism evidence="2 3">
    <name type="scientific">Brassica cretica</name>
    <name type="common">Mustard</name>
    <dbReference type="NCBI Taxonomy" id="69181"/>
    <lineage>
        <taxon>Eukaryota</taxon>
        <taxon>Viridiplantae</taxon>
        <taxon>Streptophyta</taxon>
        <taxon>Embryophyta</taxon>
        <taxon>Tracheophyta</taxon>
        <taxon>Spermatophyta</taxon>
        <taxon>Magnoliopsida</taxon>
        <taxon>eudicotyledons</taxon>
        <taxon>Gunneridae</taxon>
        <taxon>Pentapetalae</taxon>
        <taxon>rosids</taxon>
        <taxon>malvids</taxon>
        <taxon>Brassicales</taxon>
        <taxon>Brassicaceae</taxon>
        <taxon>Brassiceae</taxon>
        <taxon>Brassica</taxon>
    </lineage>
</organism>
<dbReference type="AlphaFoldDB" id="A0A8S9I7U6"/>
<proteinExistence type="predicted"/>
<comment type="caution">
    <text evidence="2">The sequence shown here is derived from an EMBL/GenBank/DDBJ whole genome shotgun (WGS) entry which is preliminary data.</text>
</comment>
<evidence type="ECO:0000313" key="3">
    <source>
        <dbReference type="Proteomes" id="UP000712281"/>
    </source>
</evidence>
<evidence type="ECO:0000313" key="2">
    <source>
        <dbReference type="EMBL" id="KAF2565648.1"/>
    </source>
</evidence>
<feature type="compositionally biased region" description="Acidic residues" evidence="1">
    <location>
        <begin position="217"/>
        <end position="233"/>
    </location>
</feature>